<dbReference type="EMBL" id="CATNWA010007243">
    <property type="protein sequence ID" value="CAI9553637.1"/>
    <property type="molecule type" value="Genomic_DNA"/>
</dbReference>
<evidence type="ECO:0000313" key="3">
    <source>
        <dbReference type="Proteomes" id="UP001162483"/>
    </source>
</evidence>
<reference evidence="2" key="1">
    <citation type="submission" date="2023-05" db="EMBL/GenBank/DDBJ databases">
        <authorList>
            <person name="Stuckert A."/>
        </authorList>
    </citation>
    <scope>NUCLEOTIDE SEQUENCE</scope>
</reference>
<gene>
    <name evidence="2" type="ORF">SPARVUS_LOCUS4073719</name>
</gene>
<comment type="caution">
    <text evidence="2">The sequence shown here is derived from an EMBL/GenBank/DDBJ whole genome shotgun (WGS) entry which is preliminary data.</text>
</comment>
<keyword evidence="3" id="KW-1185">Reference proteome</keyword>
<feature type="region of interest" description="Disordered" evidence="1">
    <location>
        <begin position="1"/>
        <end position="35"/>
    </location>
</feature>
<organism evidence="2 3">
    <name type="scientific">Staurois parvus</name>
    <dbReference type="NCBI Taxonomy" id="386267"/>
    <lineage>
        <taxon>Eukaryota</taxon>
        <taxon>Metazoa</taxon>
        <taxon>Chordata</taxon>
        <taxon>Craniata</taxon>
        <taxon>Vertebrata</taxon>
        <taxon>Euteleostomi</taxon>
        <taxon>Amphibia</taxon>
        <taxon>Batrachia</taxon>
        <taxon>Anura</taxon>
        <taxon>Neobatrachia</taxon>
        <taxon>Ranoidea</taxon>
        <taxon>Ranidae</taxon>
        <taxon>Staurois</taxon>
    </lineage>
</organism>
<dbReference type="Proteomes" id="UP001162483">
    <property type="component" value="Unassembled WGS sequence"/>
</dbReference>
<protein>
    <submittedName>
        <fullName evidence="2">Uncharacterized protein</fullName>
    </submittedName>
</protein>
<evidence type="ECO:0000256" key="1">
    <source>
        <dbReference type="SAM" id="MobiDB-lite"/>
    </source>
</evidence>
<feature type="non-terminal residue" evidence="2">
    <location>
        <position position="127"/>
    </location>
</feature>
<proteinExistence type="predicted"/>
<sequence length="127" mass="13924">GAAGAPRTAEERGEGRRDTETSPAERSSVTAVRSGDMISYSTRDRMDVCGLQRFGGAPWKFTAEKSDVEAVEALMFMSSRWKPEPRSYIDLRPITPASDLSENEDSMITADFNTMPAFVSGAYVVSF</sequence>
<accession>A0ABN9C2V8</accession>
<feature type="compositionally biased region" description="Polar residues" evidence="1">
    <location>
        <begin position="22"/>
        <end position="31"/>
    </location>
</feature>
<evidence type="ECO:0000313" key="2">
    <source>
        <dbReference type="EMBL" id="CAI9553637.1"/>
    </source>
</evidence>
<name>A0ABN9C2V8_9NEOB</name>
<feature type="compositionally biased region" description="Basic and acidic residues" evidence="1">
    <location>
        <begin position="8"/>
        <end position="20"/>
    </location>
</feature>
<feature type="non-terminal residue" evidence="2">
    <location>
        <position position="1"/>
    </location>
</feature>